<keyword evidence="5 14" id="KW-0479">Metal-binding</keyword>
<evidence type="ECO:0000313" key="19">
    <source>
        <dbReference type="Proteomes" id="UP000053766"/>
    </source>
</evidence>
<dbReference type="SUPFAM" id="SSF49854">
    <property type="entry name" value="Spermadhesin, CUB domain"/>
    <property type="match status" value="1"/>
</dbReference>
<dbReference type="EMBL" id="KN716343">
    <property type="protein sequence ID" value="KJH46608.1"/>
    <property type="molecule type" value="Genomic_DNA"/>
</dbReference>
<reference evidence="19" key="2">
    <citation type="journal article" date="2016" name="Sci. Rep.">
        <title>Dictyocaulus viviparus genome, variome and transcriptome elucidate lungworm biology and support future intervention.</title>
        <authorList>
            <person name="McNulty S.N."/>
            <person name="Strube C."/>
            <person name="Rosa B.A."/>
            <person name="Martin J.C."/>
            <person name="Tyagi R."/>
            <person name="Choi Y.J."/>
            <person name="Wang Q."/>
            <person name="Hallsworth Pepin K."/>
            <person name="Zhang X."/>
            <person name="Ozersky P."/>
            <person name="Wilson R.K."/>
            <person name="Sternberg P.W."/>
            <person name="Gasser R.B."/>
            <person name="Mitreva M."/>
        </authorList>
    </citation>
    <scope>NUCLEOTIDE SEQUENCE [LARGE SCALE GENOMIC DNA]</scope>
    <source>
        <strain evidence="19">HannoverDv2000</strain>
    </source>
</reference>
<feature type="domain" description="Peptidase M12A" evidence="17">
    <location>
        <begin position="102"/>
        <end position="323"/>
    </location>
</feature>
<dbReference type="OrthoDB" id="291007at2759"/>
<protein>
    <recommendedName>
        <fullName evidence="12">Zinc metalloproteinase</fullName>
    </recommendedName>
</protein>
<evidence type="ECO:0000259" key="17">
    <source>
        <dbReference type="PROSITE" id="PS51864"/>
    </source>
</evidence>
<evidence type="ECO:0000256" key="12">
    <source>
        <dbReference type="PIRNR" id="PIRNR036365"/>
    </source>
</evidence>
<dbReference type="STRING" id="29172.A0A0D8XPM7"/>
<dbReference type="Pfam" id="PF01400">
    <property type="entry name" value="Astacin"/>
    <property type="match status" value="3"/>
</dbReference>
<comment type="caution">
    <text evidence="13">Lacks conserved residue(s) required for the propagation of feature annotation.</text>
</comment>
<evidence type="ECO:0000256" key="8">
    <source>
        <dbReference type="ARBA" id="ARBA00022833"/>
    </source>
</evidence>
<evidence type="ECO:0000256" key="6">
    <source>
        <dbReference type="ARBA" id="ARBA00022729"/>
    </source>
</evidence>
<sequence>MGKLNQKYSSILYESDMVLHPDRLKKIVRSSIDSTNERRIKKRKAYVDYLYPSTIWKQGVPYYINPTITGVALDNVLRAIAFWQAETCIDFRPRTNEQQFVEFIGNDEGCWSTVGKDDSFGRQVVSIAGVALDNVLRAIAFWQAETCIDFRPRTNEQQFVEFIGNDEGCWSTVGKDDSFGRQVVSIGVGCEHVGLDNSFYNNFEEAHQKRIEFGVTSHELAHSLGLFHEQSRYDRDATVLFNKNVVSPALFFNFAKIGPKELSTYQLPYDVGSVMHYTPTEFSSDSAVPALLTVDPLLQQTMGQMEGPSFLDVMIMNLHYNCKARCSQTPACLNGGFVDSRNCKRCKCPSGYGGTLCNTVQTSFSAGCGGELQAYEAVRRFDITIKQIGTKRTKQCFYHLKAPTGKRILINIIQVKGRCEEGCWQDGVEFKMQLDPRLVGYRFCCQQSNHRRMLSRTNSVPFIVTSRNVGVTLTFEYTFVGANSYHDTNEENAQVFSQNIEIINIGEKETGRLNTTTVETNHPSRTKD</sequence>
<dbReference type="InterPro" id="IPR017050">
    <property type="entry name" value="Metallopeptidase_nem"/>
</dbReference>
<dbReference type="CDD" id="cd04280">
    <property type="entry name" value="ZnMc_astacin_like"/>
    <property type="match status" value="1"/>
</dbReference>
<evidence type="ECO:0000256" key="10">
    <source>
        <dbReference type="ARBA" id="ARBA00023157"/>
    </source>
</evidence>
<evidence type="ECO:0000256" key="3">
    <source>
        <dbReference type="ARBA" id="ARBA00022536"/>
    </source>
</evidence>
<dbReference type="InterPro" id="IPR000859">
    <property type="entry name" value="CUB_dom"/>
</dbReference>
<dbReference type="SUPFAM" id="SSF55486">
    <property type="entry name" value="Metalloproteases ('zincins'), catalytic domain"/>
    <property type="match status" value="2"/>
</dbReference>
<dbReference type="SMART" id="SM00042">
    <property type="entry name" value="CUB"/>
    <property type="match status" value="1"/>
</dbReference>
<dbReference type="GO" id="GO:0018996">
    <property type="term" value="P:molting cycle, collagen and cuticulin-based cuticle"/>
    <property type="evidence" value="ECO:0007669"/>
    <property type="project" value="InterPro"/>
</dbReference>
<keyword evidence="3" id="KW-0245">EGF-like domain</keyword>
<evidence type="ECO:0000313" key="18">
    <source>
        <dbReference type="EMBL" id="KJH46608.1"/>
    </source>
</evidence>
<dbReference type="PANTHER" id="PTHR10127">
    <property type="entry name" value="DISCOIDIN, CUB, EGF, LAMININ , AND ZINC METALLOPROTEASE DOMAIN CONTAINING"/>
    <property type="match status" value="1"/>
</dbReference>
<keyword evidence="8 14" id="KW-0862">Zinc</keyword>
<keyword evidence="9 14" id="KW-0482">Metalloprotease</keyword>
<gene>
    <name evidence="18" type="ORF">DICVIV_07311</name>
</gene>
<reference evidence="18 19" key="1">
    <citation type="submission" date="2013-11" db="EMBL/GenBank/DDBJ databases">
        <title>Draft genome of the bovine lungworm Dictyocaulus viviparus.</title>
        <authorList>
            <person name="Mitreva M."/>
        </authorList>
    </citation>
    <scope>NUCLEOTIDE SEQUENCE [LARGE SCALE GENOMIC DNA]</scope>
    <source>
        <strain evidence="18 19">HannoverDv2000</strain>
    </source>
</reference>
<dbReference type="GO" id="GO:0006508">
    <property type="term" value="P:proteolysis"/>
    <property type="evidence" value="ECO:0007669"/>
    <property type="project" value="UniProtKB-KW"/>
</dbReference>
<evidence type="ECO:0000259" key="16">
    <source>
        <dbReference type="PROSITE" id="PS01180"/>
    </source>
</evidence>
<evidence type="ECO:0000256" key="15">
    <source>
        <dbReference type="RuleBase" id="RU361183"/>
    </source>
</evidence>
<evidence type="ECO:0000256" key="13">
    <source>
        <dbReference type="PROSITE-ProRule" id="PRU00059"/>
    </source>
</evidence>
<comment type="cofactor">
    <cofactor evidence="14 15">
        <name>Zn(2+)</name>
        <dbReference type="ChEBI" id="CHEBI:29105"/>
    </cofactor>
    <text evidence="14 15">Binds 1 zinc ion per subunit.</text>
</comment>
<feature type="domain" description="CUB" evidence="16">
    <location>
        <begin position="368"/>
        <end position="482"/>
    </location>
</feature>
<keyword evidence="2 12" id="KW-0964">Secreted</keyword>
<evidence type="ECO:0000256" key="7">
    <source>
        <dbReference type="ARBA" id="ARBA00022801"/>
    </source>
</evidence>
<dbReference type="AlphaFoldDB" id="A0A0D8XPM7"/>
<evidence type="ECO:0000256" key="4">
    <source>
        <dbReference type="ARBA" id="ARBA00022670"/>
    </source>
</evidence>
<keyword evidence="4 14" id="KW-0645">Protease</keyword>
<dbReference type="Proteomes" id="UP000053766">
    <property type="component" value="Unassembled WGS sequence"/>
</dbReference>
<keyword evidence="7 14" id="KW-0378">Hydrolase</keyword>
<dbReference type="MEROPS" id="M12.A29"/>
<keyword evidence="19" id="KW-1185">Reference proteome</keyword>
<dbReference type="InterPro" id="IPR024079">
    <property type="entry name" value="MetalloPept_cat_dom_sf"/>
</dbReference>
<dbReference type="InterPro" id="IPR035914">
    <property type="entry name" value="Sperma_CUB_dom_sf"/>
</dbReference>
<name>A0A0D8XPM7_DICVI</name>
<organism evidence="18 19">
    <name type="scientific">Dictyocaulus viviparus</name>
    <name type="common">Bovine lungworm</name>
    <dbReference type="NCBI Taxonomy" id="29172"/>
    <lineage>
        <taxon>Eukaryota</taxon>
        <taxon>Metazoa</taxon>
        <taxon>Ecdysozoa</taxon>
        <taxon>Nematoda</taxon>
        <taxon>Chromadorea</taxon>
        <taxon>Rhabditida</taxon>
        <taxon>Rhabditina</taxon>
        <taxon>Rhabditomorpha</taxon>
        <taxon>Strongyloidea</taxon>
        <taxon>Metastrongylidae</taxon>
        <taxon>Dictyocaulus</taxon>
    </lineage>
</organism>
<evidence type="ECO:0000256" key="11">
    <source>
        <dbReference type="ARBA" id="ARBA00023180"/>
    </source>
</evidence>
<dbReference type="SMART" id="SM00235">
    <property type="entry name" value="ZnMc"/>
    <property type="match status" value="1"/>
</dbReference>
<accession>A0A0D8XPM7</accession>
<feature type="binding site" evidence="14">
    <location>
        <position position="222"/>
    </location>
    <ligand>
        <name>Zn(2+)</name>
        <dbReference type="ChEBI" id="CHEBI:29105"/>
        <note>catalytic</note>
    </ligand>
</feature>
<dbReference type="InterPro" id="IPR006026">
    <property type="entry name" value="Peptidase_Metallo"/>
</dbReference>
<keyword evidence="11" id="KW-0325">Glycoprotein</keyword>
<evidence type="ECO:0000256" key="14">
    <source>
        <dbReference type="PROSITE-ProRule" id="PRU01211"/>
    </source>
</evidence>
<dbReference type="InterPro" id="IPR001506">
    <property type="entry name" value="Peptidase_M12A"/>
</dbReference>
<dbReference type="PANTHER" id="PTHR10127:SF891">
    <property type="entry name" value="ZINC METALLOPROTEINASE NAS-29"/>
    <property type="match status" value="1"/>
</dbReference>
<dbReference type="PIRSF" id="PIRSF036365">
    <property type="entry name" value="Astacin_nematoda"/>
    <property type="match status" value="1"/>
</dbReference>
<evidence type="ECO:0000256" key="2">
    <source>
        <dbReference type="ARBA" id="ARBA00022525"/>
    </source>
</evidence>
<feature type="binding site" evidence="14">
    <location>
        <position position="218"/>
    </location>
    <ligand>
        <name>Zn(2+)</name>
        <dbReference type="ChEBI" id="CHEBI:29105"/>
        <note>catalytic</note>
    </ligand>
</feature>
<dbReference type="GO" id="GO:0008270">
    <property type="term" value="F:zinc ion binding"/>
    <property type="evidence" value="ECO:0007669"/>
    <property type="project" value="UniProtKB-UniRule"/>
</dbReference>
<dbReference type="Gene3D" id="3.40.390.10">
    <property type="entry name" value="Collagenase (Catalytic Domain)"/>
    <property type="match status" value="2"/>
</dbReference>
<dbReference type="InterPro" id="IPR034035">
    <property type="entry name" value="Astacin-like_dom"/>
</dbReference>
<proteinExistence type="predicted"/>
<evidence type="ECO:0000256" key="1">
    <source>
        <dbReference type="ARBA" id="ARBA00004613"/>
    </source>
</evidence>
<dbReference type="GO" id="GO:0004222">
    <property type="term" value="F:metalloendopeptidase activity"/>
    <property type="evidence" value="ECO:0007669"/>
    <property type="project" value="UniProtKB-UniRule"/>
</dbReference>
<keyword evidence="6" id="KW-0732">Signal</keyword>
<comment type="subcellular location">
    <subcellularLocation>
        <location evidence="1 12">Secreted</location>
    </subcellularLocation>
</comment>
<feature type="binding site" evidence="14">
    <location>
        <position position="228"/>
    </location>
    <ligand>
        <name>Zn(2+)</name>
        <dbReference type="ChEBI" id="CHEBI:29105"/>
        <note>catalytic</note>
    </ligand>
</feature>
<dbReference type="PROSITE" id="PS01180">
    <property type="entry name" value="CUB"/>
    <property type="match status" value="1"/>
</dbReference>
<dbReference type="PRINTS" id="PR00480">
    <property type="entry name" value="ASTACIN"/>
</dbReference>
<evidence type="ECO:0000256" key="5">
    <source>
        <dbReference type="ARBA" id="ARBA00022723"/>
    </source>
</evidence>
<dbReference type="PROSITE" id="PS51864">
    <property type="entry name" value="ASTACIN"/>
    <property type="match status" value="1"/>
</dbReference>
<dbReference type="GO" id="GO:0005576">
    <property type="term" value="C:extracellular region"/>
    <property type="evidence" value="ECO:0007669"/>
    <property type="project" value="UniProtKB-SubCell"/>
</dbReference>
<evidence type="ECO:0000256" key="9">
    <source>
        <dbReference type="ARBA" id="ARBA00023049"/>
    </source>
</evidence>
<feature type="active site" evidence="14">
    <location>
        <position position="219"/>
    </location>
</feature>
<keyword evidence="10" id="KW-1015">Disulfide bond</keyword>